<evidence type="ECO:0000313" key="1">
    <source>
        <dbReference type="EMBL" id="KAE8146432.1"/>
    </source>
</evidence>
<sequence length="387" mass="43246">MTEYSVDTAMAEALSHLNRIASHFRKHDQVKAANEIGKLSIMIVNVFSEAVDHISAHDYALDIIETAEINNSLIRHHSAIKKQAVAALMNEVEKGREGINGKTGALQNMPCDNQLPQTGSWAQVASSSAARAQGGTQFMTSMPLRSISMSNKSSNGDDNDGVRLPTYIEGALTAPMYPDIPEAKAGVIRIQGKPSKTIIQYITTRIHEGPLQDIRLETNDRVRATFQHASQALAFLKSSQEMEQMMGYGRFGSGYSVELAEIIDWNDDHRRMNQPVRERRRLSFARKRLFADNMSPEKWKQDIRTLAGPGNIDFLWVFNSGNATAVFTSTTVARKVLEVFNRWKDGRNVYSGVSVTYSSDPCEKELVLVKETTRPSAAKHFMKRPIR</sequence>
<dbReference type="OrthoDB" id="77405at2759"/>
<organism evidence="1 2">
    <name type="scientific">Aspergillus avenaceus</name>
    <dbReference type="NCBI Taxonomy" id="36643"/>
    <lineage>
        <taxon>Eukaryota</taxon>
        <taxon>Fungi</taxon>
        <taxon>Dikarya</taxon>
        <taxon>Ascomycota</taxon>
        <taxon>Pezizomycotina</taxon>
        <taxon>Eurotiomycetes</taxon>
        <taxon>Eurotiomycetidae</taxon>
        <taxon>Eurotiales</taxon>
        <taxon>Aspergillaceae</taxon>
        <taxon>Aspergillus</taxon>
        <taxon>Aspergillus subgen. Circumdati</taxon>
    </lineage>
</organism>
<reference evidence="1 2" key="1">
    <citation type="submission" date="2019-04" db="EMBL/GenBank/DDBJ databases">
        <title>Friends and foes A comparative genomics study of 23 Aspergillus species from section Flavi.</title>
        <authorList>
            <consortium name="DOE Joint Genome Institute"/>
            <person name="Kjaerbolling I."/>
            <person name="Vesth T."/>
            <person name="Frisvad J.C."/>
            <person name="Nybo J.L."/>
            <person name="Theobald S."/>
            <person name="Kildgaard S."/>
            <person name="Isbrandt T."/>
            <person name="Kuo A."/>
            <person name="Sato A."/>
            <person name="Lyhne E.K."/>
            <person name="Kogle M.E."/>
            <person name="Wiebenga A."/>
            <person name="Kun R.S."/>
            <person name="Lubbers R.J."/>
            <person name="Makela M.R."/>
            <person name="Barry K."/>
            <person name="Chovatia M."/>
            <person name="Clum A."/>
            <person name="Daum C."/>
            <person name="Haridas S."/>
            <person name="He G."/>
            <person name="LaButti K."/>
            <person name="Lipzen A."/>
            <person name="Mondo S."/>
            <person name="Riley R."/>
            <person name="Salamov A."/>
            <person name="Simmons B.A."/>
            <person name="Magnuson J.K."/>
            <person name="Henrissat B."/>
            <person name="Mortensen U.H."/>
            <person name="Larsen T.O."/>
            <person name="Devries R.P."/>
            <person name="Grigoriev I.V."/>
            <person name="Machida M."/>
            <person name="Baker S.E."/>
            <person name="Andersen M.R."/>
        </authorList>
    </citation>
    <scope>NUCLEOTIDE SEQUENCE [LARGE SCALE GENOMIC DNA]</scope>
    <source>
        <strain evidence="1 2">IBT 18842</strain>
    </source>
</reference>
<dbReference type="AlphaFoldDB" id="A0A5N6TJB6"/>
<accession>A0A5N6TJB6</accession>
<dbReference type="EMBL" id="ML742262">
    <property type="protein sequence ID" value="KAE8146432.1"/>
    <property type="molecule type" value="Genomic_DNA"/>
</dbReference>
<gene>
    <name evidence="1" type="ORF">BDV25DRAFT_162433</name>
</gene>
<keyword evidence="2" id="KW-1185">Reference proteome</keyword>
<protein>
    <submittedName>
        <fullName evidence="1">Uncharacterized protein</fullName>
    </submittedName>
</protein>
<dbReference type="Proteomes" id="UP000325780">
    <property type="component" value="Unassembled WGS sequence"/>
</dbReference>
<name>A0A5N6TJB6_ASPAV</name>
<proteinExistence type="predicted"/>
<evidence type="ECO:0000313" key="2">
    <source>
        <dbReference type="Proteomes" id="UP000325780"/>
    </source>
</evidence>